<dbReference type="InterPro" id="IPR050351">
    <property type="entry name" value="BphY/WalK/GraS-like"/>
</dbReference>
<comment type="subcellular location">
    <subcellularLocation>
        <location evidence="2">Cell membrane</location>
    </subcellularLocation>
</comment>
<dbReference type="InterPro" id="IPR003594">
    <property type="entry name" value="HATPase_dom"/>
</dbReference>
<sequence>MESKITSSLFYIGLIAVVIAFTLSALIFQEAREDQIKEDLWEQTEILSQSYDMMEDPVSQLAGFRTKNSRITLIAPNGTVLFDSTADIAGLDNHADRPEVEDALQSGKGYSVRSSSTLLKDLHYCALRLPDGNILRISVENSNIYQLFWRASPLLVGIILFLLLLSIVFSIFLMQKMLAPIKLLANNISHPEAVKDHSKIYQELIPFIQEIQHQRTQNQFQLRELTEEKNKLQTLIQNMAEGMLLLDQEEAVLVVNDSALQYLGQTSFTDRQHLMTLSDIPQLNSCIHEAIHGNSTSQVLQLQGKYIQVFTNPVMNDDSQIGVICLMLDVTEKAQMEQMRQEFTANVSHELKTPLTSISGYAEMIATGFAKQEDVVHFAQVIGKEASRLLTLISDIIQLSELDESPASSQTKSVDLYSLAEDCLKSLEIAAQKKNILLLLEGEPTSVYGVRHQLWELIYNLCDNAIRYTPSGGRVTVTVKEQKVTVKDNGIGIPKEHQARIFERFYRVDKSRSKETGGTGLGLSIVKHIAERHHAAVILHSEEQRGTEIAVDFTAH</sequence>
<dbReference type="FunFam" id="1.10.287.130:FF:000008">
    <property type="entry name" value="Two-component sensor histidine kinase"/>
    <property type="match status" value="1"/>
</dbReference>
<dbReference type="Gene3D" id="3.30.565.10">
    <property type="entry name" value="Histidine kinase-like ATPase, C-terminal domain"/>
    <property type="match status" value="1"/>
</dbReference>
<comment type="caution">
    <text evidence="16">The sequence shown here is derived from an EMBL/GenBank/DDBJ whole genome shotgun (WGS) entry which is preliminary data.</text>
</comment>
<dbReference type="GO" id="GO:0004721">
    <property type="term" value="F:phosphoprotein phosphatase activity"/>
    <property type="evidence" value="ECO:0007669"/>
    <property type="project" value="TreeGrafter"/>
</dbReference>
<dbReference type="GO" id="GO:0005524">
    <property type="term" value="F:ATP binding"/>
    <property type="evidence" value="ECO:0007669"/>
    <property type="project" value="UniProtKB-KW"/>
</dbReference>
<keyword evidence="12" id="KW-0175">Coiled coil</keyword>
<evidence type="ECO:0000259" key="14">
    <source>
        <dbReference type="PROSITE" id="PS50109"/>
    </source>
</evidence>
<evidence type="ECO:0000256" key="4">
    <source>
        <dbReference type="ARBA" id="ARBA00022475"/>
    </source>
</evidence>
<keyword evidence="6" id="KW-0808">Transferase</keyword>
<evidence type="ECO:0000256" key="11">
    <source>
        <dbReference type="ARBA" id="ARBA00023136"/>
    </source>
</evidence>
<dbReference type="GO" id="GO:0016036">
    <property type="term" value="P:cellular response to phosphate starvation"/>
    <property type="evidence" value="ECO:0007669"/>
    <property type="project" value="TreeGrafter"/>
</dbReference>
<dbReference type="SMART" id="SM00387">
    <property type="entry name" value="HATPase_c"/>
    <property type="match status" value="1"/>
</dbReference>
<dbReference type="Gene3D" id="1.10.287.130">
    <property type="match status" value="1"/>
</dbReference>
<feature type="transmembrane region" description="Helical" evidence="13">
    <location>
        <begin position="6"/>
        <end position="28"/>
    </location>
</feature>
<reference evidence="16" key="1">
    <citation type="submission" date="2020-08" db="EMBL/GenBank/DDBJ databases">
        <title>Genome public.</title>
        <authorList>
            <person name="Liu C."/>
            <person name="Sun Q."/>
        </authorList>
    </citation>
    <scope>NUCLEOTIDE SEQUENCE</scope>
    <source>
        <strain evidence="16">NSJ-15</strain>
    </source>
</reference>
<dbReference type="Pfam" id="PF02518">
    <property type="entry name" value="HATPase_c"/>
    <property type="match status" value="1"/>
</dbReference>
<keyword evidence="5" id="KW-0597">Phosphoprotein</keyword>
<dbReference type="FunFam" id="3.30.565.10:FF:000006">
    <property type="entry name" value="Sensor histidine kinase WalK"/>
    <property type="match status" value="1"/>
</dbReference>
<evidence type="ECO:0000256" key="1">
    <source>
        <dbReference type="ARBA" id="ARBA00000085"/>
    </source>
</evidence>
<dbReference type="RefSeq" id="WP_187536333.1">
    <property type="nucleotide sequence ID" value="NZ_JACRTL010000002.1"/>
</dbReference>
<evidence type="ECO:0000259" key="15">
    <source>
        <dbReference type="PROSITE" id="PS50112"/>
    </source>
</evidence>
<dbReference type="InterPro" id="IPR004358">
    <property type="entry name" value="Sig_transdc_His_kin-like_C"/>
</dbReference>
<dbReference type="InterPro" id="IPR035965">
    <property type="entry name" value="PAS-like_dom_sf"/>
</dbReference>
<keyword evidence="4" id="KW-1003">Cell membrane</keyword>
<keyword evidence="13" id="KW-1133">Transmembrane helix</keyword>
<dbReference type="GO" id="GO:0000155">
    <property type="term" value="F:phosphorelay sensor kinase activity"/>
    <property type="evidence" value="ECO:0007669"/>
    <property type="project" value="InterPro"/>
</dbReference>
<dbReference type="PROSITE" id="PS50112">
    <property type="entry name" value="PAS"/>
    <property type="match status" value="1"/>
</dbReference>
<comment type="catalytic activity">
    <reaction evidence="1">
        <text>ATP + protein L-histidine = ADP + protein N-phospho-L-histidine.</text>
        <dbReference type="EC" id="2.7.13.3"/>
    </reaction>
</comment>
<feature type="domain" description="Histidine kinase" evidence="14">
    <location>
        <begin position="346"/>
        <end position="556"/>
    </location>
</feature>
<dbReference type="InterPro" id="IPR036097">
    <property type="entry name" value="HisK_dim/P_sf"/>
</dbReference>
<dbReference type="Proteomes" id="UP000632659">
    <property type="component" value="Unassembled WGS sequence"/>
</dbReference>
<dbReference type="EC" id="2.7.13.3" evidence="3"/>
<dbReference type="PANTHER" id="PTHR45453:SF1">
    <property type="entry name" value="PHOSPHATE REGULON SENSOR PROTEIN PHOR"/>
    <property type="match status" value="1"/>
</dbReference>
<keyword evidence="7" id="KW-0547">Nucleotide-binding</keyword>
<keyword evidence="10" id="KW-0902">Two-component regulatory system</keyword>
<dbReference type="InterPro" id="IPR036890">
    <property type="entry name" value="HATPase_C_sf"/>
</dbReference>
<evidence type="ECO:0000256" key="9">
    <source>
        <dbReference type="ARBA" id="ARBA00022840"/>
    </source>
</evidence>
<dbReference type="SUPFAM" id="SSF55874">
    <property type="entry name" value="ATPase domain of HSP90 chaperone/DNA topoisomerase II/histidine kinase"/>
    <property type="match status" value="1"/>
</dbReference>
<dbReference type="InterPro" id="IPR005467">
    <property type="entry name" value="His_kinase_dom"/>
</dbReference>
<evidence type="ECO:0000256" key="3">
    <source>
        <dbReference type="ARBA" id="ARBA00012438"/>
    </source>
</evidence>
<keyword evidence="17" id="KW-1185">Reference proteome</keyword>
<evidence type="ECO:0000256" key="7">
    <source>
        <dbReference type="ARBA" id="ARBA00022741"/>
    </source>
</evidence>
<feature type="domain" description="PAS" evidence="15">
    <location>
        <begin position="228"/>
        <end position="264"/>
    </location>
</feature>
<dbReference type="SUPFAM" id="SSF55785">
    <property type="entry name" value="PYP-like sensor domain (PAS domain)"/>
    <property type="match status" value="1"/>
</dbReference>
<dbReference type="PRINTS" id="PR00344">
    <property type="entry name" value="BCTRLSENSOR"/>
</dbReference>
<evidence type="ECO:0000256" key="2">
    <source>
        <dbReference type="ARBA" id="ARBA00004236"/>
    </source>
</evidence>
<keyword evidence="13" id="KW-0812">Transmembrane</keyword>
<dbReference type="PANTHER" id="PTHR45453">
    <property type="entry name" value="PHOSPHATE REGULON SENSOR PROTEIN PHOR"/>
    <property type="match status" value="1"/>
</dbReference>
<evidence type="ECO:0000256" key="13">
    <source>
        <dbReference type="SAM" id="Phobius"/>
    </source>
</evidence>
<keyword evidence="11 13" id="KW-0472">Membrane</keyword>
<dbReference type="EMBL" id="JACRTL010000002">
    <property type="protein sequence ID" value="MBC8610481.1"/>
    <property type="molecule type" value="Genomic_DNA"/>
</dbReference>
<evidence type="ECO:0000256" key="10">
    <source>
        <dbReference type="ARBA" id="ARBA00023012"/>
    </source>
</evidence>
<dbReference type="Gene3D" id="3.30.450.20">
    <property type="entry name" value="PAS domain"/>
    <property type="match status" value="1"/>
</dbReference>
<protein>
    <recommendedName>
        <fullName evidence="3">histidine kinase</fullName>
        <ecNumber evidence="3">2.7.13.3</ecNumber>
    </recommendedName>
</protein>
<evidence type="ECO:0000313" key="17">
    <source>
        <dbReference type="Proteomes" id="UP000632659"/>
    </source>
</evidence>
<dbReference type="PROSITE" id="PS50109">
    <property type="entry name" value="HIS_KIN"/>
    <property type="match status" value="1"/>
</dbReference>
<dbReference type="SUPFAM" id="SSF47384">
    <property type="entry name" value="Homodimeric domain of signal transducing histidine kinase"/>
    <property type="match status" value="1"/>
</dbReference>
<dbReference type="InterPro" id="IPR000014">
    <property type="entry name" value="PAS"/>
</dbReference>
<dbReference type="Pfam" id="PF00512">
    <property type="entry name" value="HisKA"/>
    <property type="match status" value="1"/>
</dbReference>
<dbReference type="InterPro" id="IPR013767">
    <property type="entry name" value="PAS_fold"/>
</dbReference>
<evidence type="ECO:0000256" key="5">
    <source>
        <dbReference type="ARBA" id="ARBA00022553"/>
    </source>
</evidence>
<evidence type="ECO:0000256" key="6">
    <source>
        <dbReference type="ARBA" id="ARBA00022679"/>
    </source>
</evidence>
<dbReference type="InterPro" id="IPR003661">
    <property type="entry name" value="HisK_dim/P_dom"/>
</dbReference>
<dbReference type="SMART" id="SM00388">
    <property type="entry name" value="HisKA"/>
    <property type="match status" value="1"/>
</dbReference>
<organism evidence="16 17">
    <name type="scientific">Massiliimalia timonensis</name>
    <dbReference type="NCBI Taxonomy" id="1987501"/>
    <lineage>
        <taxon>Bacteria</taxon>
        <taxon>Bacillati</taxon>
        <taxon>Bacillota</taxon>
        <taxon>Clostridia</taxon>
        <taxon>Eubacteriales</taxon>
        <taxon>Oscillospiraceae</taxon>
        <taxon>Massiliimalia</taxon>
    </lineage>
</organism>
<keyword evidence="9" id="KW-0067">ATP-binding</keyword>
<proteinExistence type="predicted"/>
<gene>
    <name evidence="16" type="ORF">H8702_05010</name>
</gene>
<name>A0A8J6TRA4_9FIRM</name>
<evidence type="ECO:0000256" key="12">
    <source>
        <dbReference type="SAM" id="Coils"/>
    </source>
</evidence>
<dbReference type="Pfam" id="PF00989">
    <property type="entry name" value="PAS"/>
    <property type="match status" value="1"/>
</dbReference>
<dbReference type="GO" id="GO:0005886">
    <property type="term" value="C:plasma membrane"/>
    <property type="evidence" value="ECO:0007669"/>
    <property type="project" value="UniProtKB-SubCell"/>
</dbReference>
<feature type="coiled-coil region" evidence="12">
    <location>
        <begin position="208"/>
        <end position="242"/>
    </location>
</feature>
<accession>A0A8J6TRA4</accession>
<dbReference type="AlphaFoldDB" id="A0A8J6TRA4"/>
<feature type="transmembrane region" description="Helical" evidence="13">
    <location>
        <begin position="154"/>
        <end position="174"/>
    </location>
</feature>
<evidence type="ECO:0000256" key="8">
    <source>
        <dbReference type="ARBA" id="ARBA00022777"/>
    </source>
</evidence>
<evidence type="ECO:0000313" key="16">
    <source>
        <dbReference type="EMBL" id="MBC8610481.1"/>
    </source>
</evidence>
<keyword evidence="8" id="KW-0418">Kinase</keyword>
<dbReference type="CDD" id="cd00075">
    <property type="entry name" value="HATPase"/>
    <property type="match status" value="1"/>
</dbReference>
<dbReference type="CDD" id="cd00082">
    <property type="entry name" value="HisKA"/>
    <property type="match status" value="1"/>
</dbReference>